<gene>
    <name evidence="6" type="ORF">ECRASSUSDP1_LOCUS16077</name>
</gene>
<dbReference type="GO" id="GO:0010468">
    <property type="term" value="P:regulation of gene expression"/>
    <property type="evidence" value="ECO:0007669"/>
    <property type="project" value="TreeGrafter"/>
</dbReference>
<dbReference type="PANTHER" id="PTHR10694">
    <property type="entry name" value="LYSINE-SPECIFIC DEMETHYLASE"/>
    <property type="match status" value="1"/>
</dbReference>
<feature type="region of interest" description="Disordered" evidence="3">
    <location>
        <begin position="35"/>
        <end position="93"/>
    </location>
</feature>
<proteinExistence type="predicted"/>
<evidence type="ECO:0000259" key="5">
    <source>
        <dbReference type="PROSITE" id="PS51184"/>
    </source>
</evidence>
<dbReference type="GO" id="GO:0005634">
    <property type="term" value="C:nucleus"/>
    <property type="evidence" value="ECO:0007669"/>
    <property type="project" value="TreeGrafter"/>
</dbReference>
<comment type="caution">
    <text evidence="6">The sequence shown here is derived from an EMBL/GenBank/DDBJ whole genome shotgun (WGS) entry which is preliminary data.</text>
</comment>
<sequence length="633" mass="73505">MSYNKAPTGDNLASVAPIDKAQIEKALCVEDKIGEPNLTSSPSEAAPISFVKDTSINKREKKQLEKKMEQEKTETHTKPSTPLKKTTRRRKRKVKTSYDELGISYEEEKMLSLAIKNSLREKNACSNQDYSKVKEMKTFYPSEEEFKDPIKYIETLFHEGAWKLGCIKIIPPASFKPGFSFNPPQDKRMPTRFQTLQDLSQGRSFDQNEDGISYSDFKVMAEEFQTKHYEPYQGLSHEERTKEMEKQYWKYVEDNQGERICVQYAADLSAKEFGSAFPSDPSDPYSSHPWNLTNMDRLKNSMLQICGGEKISGINLPWVYAGMLYSSFCWHYEDVMMYSINYMHTGEGKMWYAIPSQDRAKFERIAKEKLAILFDEDPNILLNITAMVSPAYLASNGVTVYKTEQRPGQFILTFPESYHAGWSTGFNVAEAVNIVMKSWLDYGLKSVNVYLKTREKVPVFSIDWIVVENIRSIAYGDEHDGPHVKFDDVMTLQVKGKPLRYNAKLDLWNFYVDNILAKELCERAMIRSHFNDKKSLFKTTIKKFPKEQVESKDNIECFYCIHLCYLSYVKCMRCKKIYCISHELQCGCPQERIKIFERYSDEQLMKFKEDSKRNILFSIEPAKDDEKVIIIDE</sequence>
<evidence type="ECO:0000313" key="6">
    <source>
        <dbReference type="EMBL" id="CAI2374720.1"/>
    </source>
</evidence>
<dbReference type="PROSITE" id="PS51183">
    <property type="entry name" value="JMJN"/>
    <property type="match status" value="1"/>
</dbReference>
<dbReference type="GO" id="GO:0046872">
    <property type="term" value="F:metal ion binding"/>
    <property type="evidence" value="ECO:0007669"/>
    <property type="project" value="UniProtKB-KW"/>
</dbReference>
<feature type="domain" description="JmjN" evidence="4">
    <location>
        <begin position="136"/>
        <end position="178"/>
    </location>
</feature>
<dbReference type="PANTHER" id="PTHR10694:SF33">
    <property type="entry name" value="LYSINE-SPECIFIC DEMETHYLASE 5"/>
    <property type="match status" value="1"/>
</dbReference>
<dbReference type="InterPro" id="IPR003349">
    <property type="entry name" value="JmjN"/>
</dbReference>
<dbReference type="InterPro" id="IPR004198">
    <property type="entry name" value="Znf_C5HC2"/>
</dbReference>
<dbReference type="GO" id="GO:0000785">
    <property type="term" value="C:chromatin"/>
    <property type="evidence" value="ECO:0007669"/>
    <property type="project" value="TreeGrafter"/>
</dbReference>
<keyword evidence="1" id="KW-0479">Metal-binding</keyword>
<dbReference type="Pfam" id="PF02375">
    <property type="entry name" value="JmjN"/>
    <property type="match status" value="1"/>
</dbReference>
<dbReference type="Pfam" id="PF02928">
    <property type="entry name" value="zf-C5HC2"/>
    <property type="match status" value="1"/>
</dbReference>
<reference evidence="6" key="1">
    <citation type="submission" date="2023-07" db="EMBL/GenBank/DDBJ databases">
        <authorList>
            <consortium name="AG Swart"/>
            <person name="Singh M."/>
            <person name="Singh A."/>
            <person name="Seah K."/>
            <person name="Emmerich C."/>
        </authorList>
    </citation>
    <scope>NUCLEOTIDE SEQUENCE</scope>
    <source>
        <strain evidence="6">DP1</strain>
    </source>
</reference>
<dbReference type="PROSITE" id="PS51184">
    <property type="entry name" value="JMJC"/>
    <property type="match status" value="1"/>
</dbReference>
<dbReference type="SUPFAM" id="SSF51197">
    <property type="entry name" value="Clavaminate synthase-like"/>
    <property type="match status" value="1"/>
</dbReference>
<dbReference type="AlphaFoldDB" id="A0AAD2CYW5"/>
<evidence type="ECO:0000256" key="3">
    <source>
        <dbReference type="SAM" id="MobiDB-lite"/>
    </source>
</evidence>
<name>A0AAD2CYW5_EUPCR</name>
<evidence type="ECO:0000259" key="4">
    <source>
        <dbReference type="PROSITE" id="PS51183"/>
    </source>
</evidence>
<dbReference type="SMART" id="SM00545">
    <property type="entry name" value="JmjN"/>
    <property type="match status" value="1"/>
</dbReference>
<evidence type="ECO:0000256" key="2">
    <source>
        <dbReference type="ARBA" id="ARBA00023004"/>
    </source>
</evidence>
<dbReference type="SMART" id="SM00558">
    <property type="entry name" value="JmjC"/>
    <property type="match status" value="1"/>
</dbReference>
<feature type="domain" description="JmjC" evidence="5">
    <location>
        <begin position="284"/>
        <end position="451"/>
    </location>
</feature>
<evidence type="ECO:0000256" key="1">
    <source>
        <dbReference type="ARBA" id="ARBA00022723"/>
    </source>
</evidence>
<dbReference type="EMBL" id="CAMPGE010016142">
    <property type="protein sequence ID" value="CAI2374720.1"/>
    <property type="molecule type" value="Genomic_DNA"/>
</dbReference>
<keyword evidence="2" id="KW-0408">Iron</keyword>
<organism evidence="6 7">
    <name type="scientific">Euplotes crassus</name>
    <dbReference type="NCBI Taxonomy" id="5936"/>
    <lineage>
        <taxon>Eukaryota</taxon>
        <taxon>Sar</taxon>
        <taxon>Alveolata</taxon>
        <taxon>Ciliophora</taxon>
        <taxon>Intramacronucleata</taxon>
        <taxon>Spirotrichea</taxon>
        <taxon>Hypotrichia</taxon>
        <taxon>Euplotida</taxon>
        <taxon>Euplotidae</taxon>
        <taxon>Moneuplotes</taxon>
    </lineage>
</organism>
<feature type="compositionally biased region" description="Basic and acidic residues" evidence="3">
    <location>
        <begin position="55"/>
        <end position="77"/>
    </location>
</feature>
<evidence type="ECO:0000313" key="7">
    <source>
        <dbReference type="Proteomes" id="UP001295684"/>
    </source>
</evidence>
<dbReference type="Gene3D" id="2.60.120.650">
    <property type="entry name" value="Cupin"/>
    <property type="match status" value="1"/>
</dbReference>
<accession>A0AAD2CYW5</accession>
<dbReference type="Pfam" id="PF02373">
    <property type="entry name" value="JmjC"/>
    <property type="match status" value="1"/>
</dbReference>
<keyword evidence="7" id="KW-1185">Reference proteome</keyword>
<dbReference type="Proteomes" id="UP001295684">
    <property type="component" value="Unassembled WGS sequence"/>
</dbReference>
<dbReference type="GO" id="GO:0141052">
    <property type="term" value="F:histone H3 demethylase activity"/>
    <property type="evidence" value="ECO:0007669"/>
    <property type="project" value="UniProtKB-ARBA"/>
</dbReference>
<dbReference type="InterPro" id="IPR003347">
    <property type="entry name" value="JmjC_dom"/>
</dbReference>
<protein>
    <submittedName>
        <fullName evidence="6">Uncharacterized protein</fullName>
    </submittedName>
</protein>